<evidence type="ECO:0000313" key="2">
    <source>
        <dbReference type="Proteomes" id="UP001293593"/>
    </source>
</evidence>
<evidence type="ECO:0000313" key="1">
    <source>
        <dbReference type="EMBL" id="KAK4270264.1"/>
    </source>
</evidence>
<dbReference type="AlphaFoldDB" id="A0AAE1MLV0"/>
<protein>
    <submittedName>
        <fullName evidence="1">Uncharacterized protein</fullName>
    </submittedName>
</protein>
<proteinExistence type="predicted"/>
<gene>
    <name evidence="1" type="ORF">QN277_023321</name>
</gene>
<keyword evidence="2" id="KW-1185">Reference proteome</keyword>
<dbReference type="EMBL" id="JAWXYG010000006">
    <property type="protein sequence ID" value="KAK4270264.1"/>
    <property type="molecule type" value="Genomic_DNA"/>
</dbReference>
<reference evidence="1" key="1">
    <citation type="submission" date="2023-10" db="EMBL/GenBank/DDBJ databases">
        <title>Chromosome-level genome of the transformable northern wattle, Acacia crassicarpa.</title>
        <authorList>
            <person name="Massaro I."/>
            <person name="Sinha N.R."/>
            <person name="Poethig S."/>
            <person name="Leichty A.R."/>
        </authorList>
    </citation>
    <scope>NUCLEOTIDE SEQUENCE</scope>
    <source>
        <strain evidence="1">Acra3RX</strain>
        <tissue evidence="1">Leaf</tissue>
    </source>
</reference>
<accession>A0AAE1MLV0</accession>
<sequence>MYRTLEKALVPVVQNVLINVERPLVLPTKIAPSPVYDAADGSQGLQLHLSENLQVQATTSTMNDEEETTGIHVTHERIVKPLVHAP</sequence>
<dbReference type="Proteomes" id="UP001293593">
    <property type="component" value="Unassembled WGS sequence"/>
</dbReference>
<organism evidence="1 2">
    <name type="scientific">Acacia crassicarpa</name>
    <name type="common">northern wattle</name>
    <dbReference type="NCBI Taxonomy" id="499986"/>
    <lineage>
        <taxon>Eukaryota</taxon>
        <taxon>Viridiplantae</taxon>
        <taxon>Streptophyta</taxon>
        <taxon>Embryophyta</taxon>
        <taxon>Tracheophyta</taxon>
        <taxon>Spermatophyta</taxon>
        <taxon>Magnoliopsida</taxon>
        <taxon>eudicotyledons</taxon>
        <taxon>Gunneridae</taxon>
        <taxon>Pentapetalae</taxon>
        <taxon>rosids</taxon>
        <taxon>fabids</taxon>
        <taxon>Fabales</taxon>
        <taxon>Fabaceae</taxon>
        <taxon>Caesalpinioideae</taxon>
        <taxon>mimosoid clade</taxon>
        <taxon>Acacieae</taxon>
        <taxon>Acacia</taxon>
    </lineage>
</organism>
<comment type="caution">
    <text evidence="1">The sequence shown here is derived from an EMBL/GenBank/DDBJ whole genome shotgun (WGS) entry which is preliminary data.</text>
</comment>
<name>A0AAE1MLV0_9FABA</name>